<organism evidence="1 2">
    <name type="scientific">Catharanthus roseus</name>
    <name type="common">Madagascar periwinkle</name>
    <name type="synonym">Vinca rosea</name>
    <dbReference type="NCBI Taxonomy" id="4058"/>
    <lineage>
        <taxon>Eukaryota</taxon>
        <taxon>Viridiplantae</taxon>
        <taxon>Streptophyta</taxon>
        <taxon>Embryophyta</taxon>
        <taxon>Tracheophyta</taxon>
        <taxon>Spermatophyta</taxon>
        <taxon>Magnoliopsida</taxon>
        <taxon>eudicotyledons</taxon>
        <taxon>Gunneridae</taxon>
        <taxon>Pentapetalae</taxon>
        <taxon>asterids</taxon>
        <taxon>lamiids</taxon>
        <taxon>Gentianales</taxon>
        <taxon>Apocynaceae</taxon>
        <taxon>Rauvolfioideae</taxon>
        <taxon>Vinceae</taxon>
        <taxon>Catharanthinae</taxon>
        <taxon>Catharanthus</taxon>
    </lineage>
</organism>
<keyword evidence="2" id="KW-1185">Reference proteome</keyword>
<proteinExistence type="predicted"/>
<dbReference type="Proteomes" id="UP001060085">
    <property type="component" value="Linkage Group LG01"/>
</dbReference>
<evidence type="ECO:0000313" key="2">
    <source>
        <dbReference type="Proteomes" id="UP001060085"/>
    </source>
</evidence>
<dbReference type="EMBL" id="CM044701">
    <property type="protein sequence ID" value="KAI5679942.1"/>
    <property type="molecule type" value="Genomic_DNA"/>
</dbReference>
<protein>
    <submittedName>
        <fullName evidence="1">Uncharacterized protein</fullName>
    </submittedName>
</protein>
<name>A0ACC0C4R9_CATRO</name>
<sequence>METKLSSVAKSLEPSPIQQLSYLAQRCNAINLAEGFPDFPAPSYIKAAAVSAINSDFNQYRHVQGICDYVASKTKEMHGLIVDSVRDVVICCGQSEAFAAAMFAIINQGDEVILFDPSYETYDTCIRLAGGVPVYVALDPPYWKLDQDKLNKSFTQQTKAIVLNSPHNPTGKVFSKEELEIIAGACRTWDVLAVTDEVYEHITYDKEKHISLATLSGMQKRTIITSSLSKTFSVTGWRIGWAIAPDYIASAIRNIHIKLTDSAPAPFQEAALTALRSSPEYFDSLRMDYESKRDYIVKLLGKLGFKMHFQPKGSFFVFAELPESCSLSDVEFVEELIKQAGVVAVPGYGFFHTSSLEKQVSPAAAFKYQSRYIRFAFCKSEETLALAAQNIARVMDHAGRLKLFQ</sequence>
<comment type="caution">
    <text evidence="1">The sequence shown here is derived from an EMBL/GenBank/DDBJ whole genome shotgun (WGS) entry which is preliminary data.</text>
</comment>
<accession>A0ACC0C4R9</accession>
<reference evidence="2" key="1">
    <citation type="journal article" date="2023" name="Nat. Plants">
        <title>Single-cell RNA sequencing provides a high-resolution roadmap for understanding the multicellular compartmentation of specialized metabolism.</title>
        <authorList>
            <person name="Sun S."/>
            <person name="Shen X."/>
            <person name="Li Y."/>
            <person name="Li Y."/>
            <person name="Wang S."/>
            <person name="Li R."/>
            <person name="Zhang H."/>
            <person name="Shen G."/>
            <person name="Guo B."/>
            <person name="Wei J."/>
            <person name="Xu J."/>
            <person name="St-Pierre B."/>
            <person name="Chen S."/>
            <person name="Sun C."/>
        </authorList>
    </citation>
    <scope>NUCLEOTIDE SEQUENCE [LARGE SCALE GENOMIC DNA]</scope>
</reference>
<gene>
    <name evidence="1" type="ORF">M9H77_01169</name>
</gene>
<evidence type="ECO:0000313" key="1">
    <source>
        <dbReference type="EMBL" id="KAI5679942.1"/>
    </source>
</evidence>